<protein>
    <submittedName>
        <fullName evidence="2">Uncharacterized protein</fullName>
    </submittedName>
</protein>
<dbReference type="EMBL" id="JANPWB010000010">
    <property type="protein sequence ID" value="KAJ1135743.1"/>
    <property type="molecule type" value="Genomic_DNA"/>
</dbReference>
<proteinExistence type="predicted"/>
<evidence type="ECO:0000256" key="1">
    <source>
        <dbReference type="SAM" id="MobiDB-lite"/>
    </source>
</evidence>
<gene>
    <name evidence="2" type="ORF">NDU88_002175</name>
</gene>
<organism evidence="2 3">
    <name type="scientific">Pleurodeles waltl</name>
    <name type="common">Iberian ribbed newt</name>
    <dbReference type="NCBI Taxonomy" id="8319"/>
    <lineage>
        <taxon>Eukaryota</taxon>
        <taxon>Metazoa</taxon>
        <taxon>Chordata</taxon>
        <taxon>Craniata</taxon>
        <taxon>Vertebrata</taxon>
        <taxon>Euteleostomi</taxon>
        <taxon>Amphibia</taxon>
        <taxon>Batrachia</taxon>
        <taxon>Caudata</taxon>
        <taxon>Salamandroidea</taxon>
        <taxon>Salamandridae</taxon>
        <taxon>Pleurodelinae</taxon>
        <taxon>Pleurodeles</taxon>
    </lineage>
</organism>
<accession>A0AAV7Q5Z0</accession>
<dbReference type="Proteomes" id="UP001066276">
    <property type="component" value="Chromosome 6"/>
</dbReference>
<sequence>MASQDGVDGGGRLLTLLLGGVGDAPPDATAWEEQRPGPAQKRVVNTMEYAGCARCGGHGEQGMRKGSTWDERMSDVSLEEGELRTSGSESEWWERQGWGVSNPVRKSLQVSHAGRRPTGVSQERIRGDGRKFDSFYACPKKQLHSK</sequence>
<evidence type="ECO:0000313" key="2">
    <source>
        <dbReference type="EMBL" id="KAJ1135743.1"/>
    </source>
</evidence>
<reference evidence="2" key="1">
    <citation type="journal article" date="2022" name="bioRxiv">
        <title>Sequencing and chromosome-scale assembly of the giantPleurodeles waltlgenome.</title>
        <authorList>
            <person name="Brown T."/>
            <person name="Elewa A."/>
            <person name="Iarovenko S."/>
            <person name="Subramanian E."/>
            <person name="Araus A.J."/>
            <person name="Petzold A."/>
            <person name="Susuki M."/>
            <person name="Suzuki K.-i.T."/>
            <person name="Hayashi T."/>
            <person name="Toyoda A."/>
            <person name="Oliveira C."/>
            <person name="Osipova E."/>
            <person name="Leigh N.D."/>
            <person name="Simon A."/>
            <person name="Yun M.H."/>
        </authorList>
    </citation>
    <scope>NUCLEOTIDE SEQUENCE</scope>
    <source>
        <strain evidence="2">20211129_DDA</strain>
        <tissue evidence="2">Liver</tissue>
    </source>
</reference>
<name>A0AAV7Q5Z0_PLEWA</name>
<evidence type="ECO:0000313" key="3">
    <source>
        <dbReference type="Proteomes" id="UP001066276"/>
    </source>
</evidence>
<comment type="caution">
    <text evidence="2">The sequence shown here is derived from an EMBL/GenBank/DDBJ whole genome shotgun (WGS) entry which is preliminary data.</text>
</comment>
<keyword evidence="3" id="KW-1185">Reference proteome</keyword>
<feature type="region of interest" description="Disordered" evidence="1">
    <location>
        <begin position="104"/>
        <end position="127"/>
    </location>
</feature>
<dbReference type="AlphaFoldDB" id="A0AAV7Q5Z0"/>